<dbReference type="PROSITE" id="PS51463">
    <property type="entry name" value="P_GLUCOSE_ISOMERASE_3"/>
    <property type="match status" value="1"/>
</dbReference>
<keyword evidence="8 11" id="KW-0570">Pentose shunt</keyword>
<comment type="catalytic activity">
    <reaction evidence="10 11">
        <text>D-sedoheptulose 7-phosphate + D-glyceraldehyde 3-phosphate = D-erythrose 4-phosphate + beta-D-fructose 6-phosphate</text>
        <dbReference type="Rhea" id="RHEA:17053"/>
        <dbReference type="ChEBI" id="CHEBI:16897"/>
        <dbReference type="ChEBI" id="CHEBI:57483"/>
        <dbReference type="ChEBI" id="CHEBI:57634"/>
        <dbReference type="ChEBI" id="CHEBI:59776"/>
        <dbReference type="EC" id="2.2.1.2"/>
    </reaction>
</comment>
<dbReference type="Gene3D" id="3.40.50.10490">
    <property type="entry name" value="Glucose-6-phosphate isomerase like protein, domain 1"/>
    <property type="match status" value="3"/>
</dbReference>
<evidence type="ECO:0000256" key="9">
    <source>
        <dbReference type="ARBA" id="ARBA00023270"/>
    </source>
</evidence>
<dbReference type="Pfam" id="PF00923">
    <property type="entry name" value="TAL_FSA"/>
    <property type="match status" value="1"/>
</dbReference>
<proteinExistence type="inferred from homology"/>
<comment type="catalytic activity">
    <reaction evidence="12">
        <text>alpha-D-glucose 6-phosphate = beta-D-fructose 6-phosphate</text>
        <dbReference type="Rhea" id="RHEA:11816"/>
        <dbReference type="ChEBI" id="CHEBI:57634"/>
        <dbReference type="ChEBI" id="CHEBI:58225"/>
        <dbReference type="EC" id="5.3.1.9"/>
    </reaction>
</comment>
<dbReference type="CDD" id="cd05015">
    <property type="entry name" value="SIS_PGI_1"/>
    <property type="match status" value="1"/>
</dbReference>
<reference evidence="13 14" key="1">
    <citation type="submission" date="2015-01" db="EMBL/GenBank/DDBJ databases">
        <title>Draft genome of the acidophilic iron oxidizer Acidithrix ferrooxidans strain Py-F3.</title>
        <authorList>
            <person name="Poehlein A."/>
            <person name="Eisen S."/>
            <person name="Schloemann M."/>
            <person name="Johnson B.D."/>
            <person name="Daniel R."/>
            <person name="Muehling M."/>
        </authorList>
    </citation>
    <scope>NUCLEOTIDE SEQUENCE [LARGE SCALE GENOMIC DNA]</scope>
    <source>
        <strain evidence="13 14">Py-F3</strain>
    </source>
</reference>
<sequence>MKEPISQALKLGQSIWYDGIRRSLFVSGDLERMVQQDGLRGMTSNPSIFDEAIAGSGDYSEQIAQLRRSGPMDAKSAYELLAVDDIRNAADIFRPVYEESGGTDGYVSMEVSPELAHDTAATVAEAKRLWGTIDRPNLMVKVPGTLEGIPAIQQLIGAGINVNVTLLFGRGAYEEAALAYLAGLEDRLAAGGGISTIASVASIFVSRLDSALENRLDHSFSGKVAIANAKVIYACSQRLFAGKRWDLLKRSGAQTQRLLWASTSTKDPSLPELLYVESLIGPDTVDTVPPATYETFAAHGTVASTLEENLKEAQALLDSLSGQGVELSEVLDQLLKEGVEKFSVAFRQLLSSVEEALADKSERNNWNLHLSLPIDIANQVDATIDEWRAKGKVARLWAHDSTVWTGHGEDAWLGWLDIARDQAAHTHRFEALATEIHKAKFTDAVVLGMGGSSLCPDVLAHTFAPLKGFPKLHVLDSTDPEQIKAMEESIDLAHSLFIVSSKSGTTLEPNIFAAYFYGRMIEAVGIEKAGSHFVAITDPGSPLEAVAKRDGYRRIFFGVPSIGGRYSALSDFGMVPSAACGLDVGRLFASAEIMAHACSPSMPVRDNPGLALGAVIGTCVNAGFDKVTLVLSPGIAHLGAWLEQLLAESTGKQGKGVVPIDQEPLGKPLVYGSDRLFCYITLAGDDDPEQAKKVSALTKAGHPVLRIEVSDPYSLGGEFFRWEFATAVAGSIIGINPFDQPDVEEAKVLARQLTDNYDTEGCLPVLSQLWDGQGVTLYADDRNGAELNSTVKGNLDLVSYLKAHISRAGAGDYVALLAYVQMSPAHQAILTQMRTMVRDILFVATCGEFGPRFQHSTGQAYKGGPNTGVFLQITCDDAVGLVVPGHRYSFGVAKEAEARSDLDVLATRERRVLRVHLGPEVTRGLEQLRDGLGEALRTISLNQ</sequence>
<comment type="pathway">
    <text evidence="3 11">Carbohydrate degradation; pentose phosphate pathway; D-glyceraldehyde 3-phosphate and beta-D-fructose 6-phosphate from D-ribose 5-phosphate and D-xylulose 5-phosphate (non-oxidative stage): step 2/3.</text>
</comment>
<dbReference type="HAMAP" id="MF_00493">
    <property type="entry name" value="Transaldolase_2"/>
    <property type="match status" value="1"/>
</dbReference>
<dbReference type="AlphaFoldDB" id="A0A0D8HDI7"/>
<dbReference type="PATRIC" id="fig|1280514.3.peg.4455"/>
<dbReference type="GO" id="GO:0006094">
    <property type="term" value="P:gluconeogenesis"/>
    <property type="evidence" value="ECO:0007669"/>
    <property type="project" value="UniProtKB-KW"/>
</dbReference>
<dbReference type="NCBIfam" id="NF002881">
    <property type="entry name" value="PRK03343.1"/>
    <property type="match status" value="1"/>
</dbReference>
<dbReference type="UniPathway" id="UPA00115">
    <property type="reaction ID" value="UER00414"/>
</dbReference>
<evidence type="ECO:0000256" key="5">
    <source>
        <dbReference type="ARBA" id="ARBA00013151"/>
    </source>
</evidence>
<dbReference type="PROSITE" id="PS00958">
    <property type="entry name" value="TRANSALDOLASE_2"/>
    <property type="match status" value="1"/>
</dbReference>
<keyword evidence="12" id="KW-0324">Glycolysis</keyword>
<dbReference type="UniPathway" id="UPA00109">
    <property type="reaction ID" value="UER00181"/>
</dbReference>
<dbReference type="SUPFAM" id="SSF53697">
    <property type="entry name" value="SIS domain"/>
    <property type="match status" value="1"/>
</dbReference>
<dbReference type="InterPro" id="IPR001585">
    <property type="entry name" value="TAL/FSA"/>
</dbReference>
<dbReference type="CDD" id="cd00955">
    <property type="entry name" value="Transaldolase_like"/>
    <property type="match status" value="1"/>
</dbReference>
<dbReference type="InterPro" id="IPR004732">
    <property type="entry name" value="Transaldolase_2"/>
</dbReference>
<dbReference type="PANTHER" id="PTHR10683:SF31">
    <property type="entry name" value="TRANSALDOLASE"/>
    <property type="match status" value="1"/>
</dbReference>
<evidence type="ECO:0000256" key="7">
    <source>
        <dbReference type="ARBA" id="ARBA00022679"/>
    </source>
</evidence>
<evidence type="ECO:0000256" key="1">
    <source>
        <dbReference type="ARBA" id="ARBA00003518"/>
    </source>
</evidence>
<evidence type="ECO:0000256" key="4">
    <source>
        <dbReference type="ARBA" id="ARBA00008426"/>
    </source>
</evidence>
<comment type="similarity">
    <text evidence="12">Belongs to the GPI family.</text>
</comment>
<evidence type="ECO:0000256" key="12">
    <source>
        <dbReference type="RuleBase" id="RU000612"/>
    </source>
</evidence>
<evidence type="ECO:0000313" key="14">
    <source>
        <dbReference type="Proteomes" id="UP000032360"/>
    </source>
</evidence>
<evidence type="ECO:0000313" key="13">
    <source>
        <dbReference type="EMBL" id="KJF15847.1"/>
    </source>
</evidence>
<dbReference type="RefSeq" id="WP_052606975.1">
    <property type="nucleotide sequence ID" value="NZ_JXYS01000117.1"/>
</dbReference>
<dbReference type="InterPro" id="IPR013785">
    <property type="entry name" value="Aldolase_TIM"/>
</dbReference>
<dbReference type="InterPro" id="IPR046348">
    <property type="entry name" value="SIS_dom_sf"/>
</dbReference>
<dbReference type="NCBIfam" id="NF007080">
    <property type="entry name" value="PRK09533.1"/>
    <property type="match status" value="1"/>
</dbReference>
<keyword evidence="12" id="KW-0413">Isomerase</keyword>
<organism evidence="13 14">
    <name type="scientific">Acidithrix ferrooxidans</name>
    <dbReference type="NCBI Taxonomy" id="1280514"/>
    <lineage>
        <taxon>Bacteria</taxon>
        <taxon>Bacillati</taxon>
        <taxon>Actinomycetota</taxon>
        <taxon>Acidimicrobiia</taxon>
        <taxon>Acidimicrobiales</taxon>
        <taxon>Acidimicrobiaceae</taxon>
        <taxon>Acidithrix</taxon>
    </lineage>
</organism>
<keyword evidence="14" id="KW-1185">Reference proteome</keyword>
<evidence type="ECO:0000256" key="10">
    <source>
        <dbReference type="ARBA" id="ARBA00048810"/>
    </source>
</evidence>
<dbReference type="GO" id="GO:0004347">
    <property type="term" value="F:glucose-6-phosphate isomerase activity"/>
    <property type="evidence" value="ECO:0007669"/>
    <property type="project" value="UniProtKB-EC"/>
</dbReference>
<name>A0A0D8HDI7_9ACTN</name>
<evidence type="ECO:0000256" key="8">
    <source>
        <dbReference type="ARBA" id="ARBA00023126"/>
    </source>
</evidence>
<comment type="similarity">
    <text evidence="4 11">Belongs to the transaldolase family. Type 2 subfamily.</text>
</comment>
<evidence type="ECO:0000256" key="2">
    <source>
        <dbReference type="ARBA" id="ARBA00004496"/>
    </source>
</evidence>
<dbReference type="STRING" id="1280514.AXFE_33300"/>
<dbReference type="GO" id="GO:0005737">
    <property type="term" value="C:cytoplasm"/>
    <property type="evidence" value="ECO:0007669"/>
    <property type="project" value="UniProtKB-SubCell"/>
</dbReference>
<dbReference type="Proteomes" id="UP000032360">
    <property type="component" value="Unassembled WGS sequence"/>
</dbReference>
<dbReference type="SUPFAM" id="SSF51569">
    <property type="entry name" value="Aldolase"/>
    <property type="match status" value="1"/>
</dbReference>
<dbReference type="EMBL" id="JXYS01000117">
    <property type="protein sequence ID" value="KJF15847.1"/>
    <property type="molecule type" value="Genomic_DNA"/>
</dbReference>
<evidence type="ECO:0000256" key="3">
    <source>
        <dbReference type="ARBA" id="ARBA00004857"/>
    </source>
</evidence>
<comment type="function">
    <text evidence="1 11">Transaldolase is important for the balance of metabolites in the pentose-phosphate pathway.</text>
</comment>
<gene>
    <name evidence="13" type="primary">tal3</name>
    <name evidence="11" type="synonym">tal</name>
    <name evidence="13" type="ORF">AXFE_33300</name>
</gene>
<keyword evidence="12" id="KW-0312">Gluconeogenesis</keyword>
<dbReference type="InterPro" id="IPR035476">
    <property type="entry name" value="SIS_PGI_1"/>
</dbReference>
<accession>A0A0D8HDI7</accession>
<dbReference type="EC" id="2.2.1.2" evidence="5 11"/>
<evidence type="ECO:0000256" key="11">
    <source>
        <dbReference type="HAMAP-Rule" id="MF_00493"/>
    </source>
</evidence>
<dbReference type="OrthoDB" id="140919at2"/>
<evidence type="ECO:0000256" key="6">
    <source>
        <dbReference type="ARBA" id="ARBA00022490"/>
    </source>
</evidence>
<dbReference type="GO" id="GO:0006096">
    <property type="term" value="P:glycolytic process"/>
    <property type="evidence" value="ECO:0007669"/>
    <property type="project" value="UniProtKB-UniPathway"/>
</dbReference>
<dbReference type="InterPro" id="IPR001672">
    <property type="entry name" value="G6P_Isomerase"/>
</dbReference>
<keyword evidence="7 11" id="KW-0808">Transferase</keyword>
<dbReference type="InterPro" id="IPR018225">
    <property type="entry name" value="Transaldolase_AS"/>
</dbReference>
<dbReference type="Gene3D" id="3.20.20.70">
    <property type="entry name" value="Aldolase class I"/>
    <property type="match status" value="1"/>
</dbReference>
<feature type="active site" description="Schiff-base intermediate with substrate" evidence="11">
    <location>
        <position position="141"/>
    </location>
</feature>
<dbReference type="PRINTS" id="PR00662">
    <property type="entry name" value="G6PISOMERASE"/>
</dbReference>
<comment type="caution">
    <text evidence="13">The sequence shown here is derived from an EMBL/GenBank/DDBJ whole genome shotgun (WGS) entry which is preliminary data.</text>
</comment>
<protein>
    <recommendedName>
        <fullName evidence="5 11">Transaldolase</fullName>
        <ecNumber evidence="5 11">2.2.1.2</ecNumber>
    </recommendedName>
</protein>
<dbReference type="NCBIfam" id="TIGR00876">
    <property type="entry name" value="tal_mycobact"/>
    <property type="match status" value="1"/>
</dbReference>
<comment type="pathway">
    <text evidence="12">Carbohydrate degradation; glycolysis; D-glyceraldehyde 3-phosphate and glycerone phosphate from D-glucose: step 2/4.</text>
</comment>
<dbReference type="Pfam" id="PF00342">
    <property type="entry name" value="PGI"/>
    <property type="match status" value="1"/>
</dbReference>
<dbReference type="GO" id="GO:0004801">
    <property type="term" value="F:transaldolase activity"/>
    <property type="evidence" value="ECO:0007669"/>
    <property type="project" value="UniProtKB-UniRule"/>
</dbReference>
<dbReference type="PANTHER" id="PTHR10683">
    <property type="entry name" value="TRANSALDOLASE"/>
    <property type="match status" value="1"/>
</dbReference>
<dbReference type="GO" id="GO:0097367">
    <property type="term" value="F:carbohydrate derivative binding"/>
    <property type="evidence" value="ECO:0007669"/>
    <property type="project" value="InterPro"/>
</dbReference>
<keyword evidence="9 11" id="KW-0704">Schiff base</keyword>
<dbReference type="GO" id="GO:0006098">
    <property type="term" value="P:pentose-phosphate shunt"/>
    <property type="evidence" value="ECO:0007669"/>
    <property type="project" value="UniProtKB-UniRule"/>
</dbReference>
<comment type="subcellular location">
    <subcellularLocation>
        <location evidence="2 11">Cytoplasm</location>
    </subcellularLocation>
</comment>
<keyword evidence="6 11" id="KW-0963">Cytoplasm</keyword>